<dbReference type="OrthoDB" id="9807209at2"/>
<feature type="domain" description="Glycosyltransferase 2-like" evidence="1">
    <location>
        <begin position="75"/>
        <end position="199"/>
    </location>
</feature>
<gene>
    <name evidence="2" type="ORF">ABB29_01450</name>
</gene>
<proteinExistence type="predicted"/>
<dbReference type="Proteomes" id="UP000052052">
    <property type="component" value="Unassembled WGS sequence"/>
</dbReference>
<dbReference type="PANTHER" id="PTHR43179">
    <property type="entry name" value="RHAMNOSYLTRANSFERASE WBBL"/>
    <property type="match status" value="1"/>
</dbReference>
<dbReference type="SUPFAM" id="SSF53756">
    <property type="entry name" value="UDP-Glycosyltransferase/glycogen phosphorylase"/>
    <property type="match status" value="1"/>
</dbReference>
<protein>
    <submittedName>
        <fullName evidence="2">Glycosyl transferase</fullName>
    </submittedName>
</protein>
<evidence type="ECO:0000259" key="1">
    <source>
        <dbReference type="Pfam" id="PF00535"/>
    </source>
</evidence>
<dbReference type="Gene3D" id="3.90.550.10">
    <property type="entry name" value="Spore Coat Polysaccharide Biosynthesis Protein SpsA, Chain A"/>
    <property type="match status" value="1"/>
</dbReference>
<name>A0A0R0CNJ2_9GAMM</name>
<dbReference type="GO" id="GO:0016740">
    <property type="term" value="F:transferase activity"/>
    <property type="evidence" value="ECO:0007669"/>
    <property type="project" value="UniProtKB-KW"/>
</dbReference>
<dbReference type="STRING" id="344882.ABB29_01450"/>
<dbReference type="PATRIC" id="fig|344882.3.peg.1486"/>
<accession>A0A0R0CNJ2</accession>
<dbReference type="AlphaFoldDB" id="A0A0R0CNJ2"/>
<dbReference type="Pfam" id="PF00535">
    <property type="entry name" value="Glycos_transf_2"/>
    <property type="match status" value="1"/>
</dbReference>
<dbReference type="CDD" id="cd03801">
    <property type="entry name" value="GT4_PimA-like"/>
    <property type="match status" value="1"/>
</dbReference>
<sequence>MSMSLAEVRFMFERARGLIQRGLTSLRTRGWQASWERVKRQFARHTPLPAEALYLPANVPFAAFAVPASSTPSASIIIPVYNQVEHTLACLRALAAHPPAANIEILVVDDGSSDQTGQWLPQLQGLHYHRRASNGGFIAACNDGAARARGDYLVFLNNDTVPQPGWLDALLGTFSDYPEAGLVGAQLVYPDGRLQEAGGIVFADGSAWNYGRFESPEHPLFGSVRAADYCSGAAIAVPRVLFEELGGFDTRYTPAYYEDTDLAFAVRQAGRQVLYQPQSRVVHMEGVTSGTDPGSGTKAYQLRNRAVFEQKWRAVLQQHAAAGGVPGAAMAHRRQREILIIDEVTPRPDHDSGSLRLVNLMRLLIQEGAHVVFLPTSLQYAGRYTQALRAIGVEVWHEPWCQRPARWLASHGPRFSSVLMSRHYVASEFMPLVRRYAPQAQRVFDSVDLHYLRESRAAELINDKALRRSAAATRRKELAVIAAAHATLVVSPTEKQLLARDAADSRVEVVSNLHQPATSAFPFAQRRDLLFVGGFRHPPNADAVRWFVSEILPRARQLLPALQFHCIGSDPGADILALAGQPGVHIHGYVEDLQPYLDGCRLALAPLRYGAGVKGKINLSMAHGQPVVATTCAVEGMHLVDGHDVLVADDAQAFADAIVRLYGDEDLWQALSRNGIENVRQHFSLDSARAAVRAVFFAD</sequence>
<organism evidence="2 3">
    <name type="scientific">Pseudoxanthomonas dokdonensis</name>
    <dbReference type="NCBI Taxonomy" id="344882"/>
    <lineage>
        <taxon>Bacteria</taxon>
        <taxon>Pseudomonadati</taxon>
        <taxon>Pseudomonadota</taxon>
        <taxon>Gammaproteobacteria</taxon>
        <taxon>Lysobacterales</taxon>
        <taxon>Lysobacteraceae</taxon>
        <taxon>Pseudoxanthomonas</taxon>
    </lineage>
</organism>
<comment type="caution">
    <text evidence="2">The sequence shown here is derived from an EMBL/GenBank/DDBJ whole genome shotgun (WGS) entry which is preliminary data.</text>
</comment>
<dbReference type="SUPFAM" id="SSF53448">
    <property type="entry name" value="Nucleotide-diphospho-sugar transferases"/>
    <property type="match status" value="1"/>
</dbReference>
<evidence type="ECO:0000313" key="2">
    <source>
        <dbReference type="EMBL" id="KRG71471.1"/>
    </source>
</evidence>
<dbReference type="Gene3D" id="3.40.50.2000">
    <property type="entry name" value="Glycogen Phosphorylase B"/>
    <property type="match status" value="1"/>
</dbReference>
<dbReference type="InterPro" id="IPR029044">
    <property type="entry name" value="Nucleotide-diphossugar_trans"/>
</dbReference>
<dbReference type="EMBL" id="LDJL01000002">
    <property type="protein sequence ID" value="KRG71471.1"/>
    <property type="molecule type" value="Genomic_DNA"/>
</dbReference>
<reference evidence="2 3" key="1">
    <citation type="submission" date="2015-05" db="EMBL/GenBank/DDBJ databases">
        <title>Genome sequencing and analysis of members of genus Stenotrophomonas.</title>
        <authorList>
            <person name="Patil P.P."/>
            <person name="Midha S."/>
            <person name="Patil P.B."/>
        </authorList>
    </citation>
    <scope>NUCLEOTIDE SEQUENCE [LARGE SCALE GENOMIC DNA]</scope>
    <source>
        <strain evidence="2 3">DSM 21858</strain>
    </source>
</reference>
<dbReference type="InterPro" id="IPR001173">
    <property type="entry name" value="Glyco_trans_2-like"/>
</dbReference>
<dbReference type="CDD" id="cd04186">
    <property type="entry name" value="GT_2_like_c"/>
    <property type="match status" value="1"/>
</dbReference>
<dbReference type="Pfam" id="PF13692">
    <property type="entry name" value="Glyco_trans_1_4"/>
    <property type="match status" value="1"/>
</dbReference>
<keyword evidence="3" id="KW-1185">Reference proteome</keyword>
<keyword evidence="2" id="KW-0808">Transferase</keyword>
<evidence type="ECO:0000313" key="3">
    <source>
        <dbReference type="Proteomes" id="UP000052052"/>
    </source>
</evidence>
<dbReference type="PANTHER" id="PTHR43179:SF7">
    <property type="entry name" value="RHAMNOSYLTRANSFERASE WBBL"/>
    <property type="match status" value="1"/>
</dbReference>
<dbReference type="RefSeq" id="WP_057656844.1">
    <property type="nucleotide sequence ID" value="NZ_LDJL01000002.1"/>
</dbReference>